<feature type="region of interest" description="Disordered" evidence="1">
    <location>
        <begin position="61"/>
        <end position="101"/>
    </location>
</feature>
<reference evidence="2" key="1">
    <citation type="journal article" date="2014" name="Int. J. Syst. Evol. Microbiol.">
        <title>Complete genome sequence of Corynebacterium casei LMG S-19264T (=DSM 44701T), isolated from a smear-ripened cheese.</title>
        <authorList>
            <consortium name="US DOE Joint Genome Institute (JGI-PGF)"/>
            <person name="Walter F."/>
            <person name="Albersmeier A."/>
            <person name="Kalinowski J."/>
            <person name="Ruckert C."/>
        </authorList>
    </citation>
    <scope>NUCLEOTIDE SEQUENCE</scope>
    <source>
        <strain evidence="2">CGMCC 1.3617</strain>
    </source>
</reference>
<feature type="region of interest" description="Disordered" evidence="1">
    <location>
        <begin position="1"/>
        <end position="38"/>
    </location>
</feature>
<dbReference type="EMBL" id="BMKW01000001">
    <property type="protein sequence ID" value="GGJ01210.1"/>
    <property type="molecule type" value="Genomic_DNA"/>
</dbReference>
<evidence type="ECO:0000256" key="1">
    <source>
        <dbReference type="SAM" id="MobiDB-lite"/>
    </source>
</evidence>
<proteinExistence type="predicted"/>
<name>A0A917NHK3_9PROT</name>
<comment type="caution">
    <text evidence="2">The sequence shown here is derived from an EMBL/GenBank/DDBJ whole genome shotgun (WGS) entry which is preliminary data.</text>
</comment>
<reference evidence="2" key="2">
    <citation type="submission" date="2020-09" db="EMBL/GenBank/DDBJ databases">
        <authorList>
            <person name="Sun Q."/>
            <person name="Zhou Y."/>
        </authorList>
    </citation>
    <scope>NUCLEOTIDE SEQUENCE</scope>
    <source>
        <strain evidence="2">CGMCC 1.3617</strain>
    </source>
</reference>
<dbReference type="AlphaFoldDB" id="A0A917NHK3"/>
<keyword evidence="3" id="KW-1185">Reference proteome</keyword>
<sequence length="101" mass="11127">MDRRHLGWTAQETTHPASPDHAAQLLPSGDGETGSVKRWGFTANAPHCVARIQLIARQPMERAAGSARLKPTRSHLLSPTEPPPAYASRPTHRNARRHQTP</sequence>
<accession>A0A917NHK3</accession>
<feature type="compositionally biased region" description="Basic residues" evidence="1">
    <location>
        <begin position="90"/>
        <end position="101"/>
    </location>
</feature>
<protein>
    <submittedName>
        <fullName evidence="2">Uncharacterized protein</fullName>
    </submittedName>
</protein>
<organism evidence="2 3">
    <name type="scientific">Neoroseomonas lacus</name>
    <dbReference type="NCBI Taxonomy" id="287609"/>
    <lineage>
        <taxon>Bacteria</taxon>
        <taxon>Pseudomonadati</taxon>
        <taxon>Pseudomonadota</taxon>
        <taxon>Alphaproteobacteria</taxon>
        <taxon>Acetobacterales</taxon>
        <taxon>Acetobacteraceae</taxon>
        <taxon>Neoroseomonas</taxon>
    </lineage>
</organism>
<gene>
    <name evidence="2" type="ORF">GCM10011320_05010</name>
</gene>
<dbReference type="Proteomes" id="UP000661507">
    <property type="component" value="Unassembled WGS sequence"/>
</dbReference>
<evidence type="ECO:0000313" key="2">
    <source>
        <dbReference type="EMBL" id="GGJ01210.1"/>
    </source>
</evidence>
<evidence type="ECO:0000313" key="3">
    <source>
        <dbReference type="Proteomes" id="UP000661507"/>
    </source>
</evidence>